<protein>
    <recommendedName>
        <fullName evidence="1">AraC effector-binding domain-containing protein</fullName>
    </recommendedName>
</protein>
<name>A0A1Q2CTM9_9ACTN</name>
<sequence length="149" mass="15597">MLDGVTPVATLVVRHDDVTVADLPTLFDADYPRVAEAATDADLPLVGPALACFRGDLTGRFAIEIGFPVVAAANAGAGIESSHLPGGRVAVLTHTGPYDQLPEAWGRLMAFLAEQGVEPAEPCGEVYVTDPTPSTDPATLRTDLFIALR</sequence>
<dbReference type="EMBL" id="CP019606">
    <property type="protein sequence ID" value="AQP49456.1"/>
    <property type="molecule type" value="Genomic_DNA"/>
</dbReference>
<dbReference type="KEGG" id="tes:BW730_17855"/>
<gene>
    <name evidence="2" type="ORF">BW730_17855</name>
</gene>
<dbReference type="InterPro" id="IPR029442">
    <property type="entry name" value="GyrI-like"/>
</dbReference>
<accession>A0A1Q2CTM9</accession>
<reference evidence="3" key="1">
    <citation type="submission" date="2017-02" db="EMBL/GenBank/DDBJ databases">
        <title>Tessaracoccus aquaemaris sp. nov., isolated from the intestine of a Korean rockfish, Sebastes schlegelii, in a marine aquaculture pond.</title>
        <authorList>
            <person name="Tak E.J."/>
            <person name="Bae J.-W."/>
        </authorList>
    </citation>
    <scope>NUCLEOTIDE SEQUENCE [LARGE SCALE GENOMIC DNA]</scope>
    <source>
        <strain evidence="3">NSG39</strain>
    </source>
</reference>
<evidence type="ECO:0000259" key="1">
    <source>
        <dbReference type="SMART" id="SM00871"/>
    </source>
</evidence>
<proteinExistence type="predicted"/>
<dbReference type="InterPro" id="IPR011256">
    <property type="entry name" value="Reg_factor_effector_dom_sf"/>
</dbReference>
<feature type="domain" description="AraC effector-binding" evidence="1">
    <location>
        <begin position="3"/>
        <end position="149"/>
    </location>
</feature>
<dbReference type="Pfam" id="PF06445">
    <property type="entry name" value="GyrI-like"/>
    <property type="match status" value="1"/>
</dbReference>
<dbReference type="SUPFAM" id="SSF55136">
    <property type="entry name" value="Probable bacterial effector-binding domain"/>
    <property type="match status" value="1"/>
</dbReference>
<evidence type="ECO:0000313" key="2">
    <source>
        <dbReference type="EMBL" id="AQP49456.1"/>
    </source>
</evidence>
<dbReference type="SMART" id="SM00871">
    <property type="entry name" value="AraC_E_bind"/>
    <property type="match status" value="1"/>
</dbReference>
<dbReference type="InterPro" id="IPR010499">
    <property type="entry name" value="AraC_E-bd"/>
</dbReference>
<organism evidence="2 3">
    <name type="scientific">Tessaracoccus aquimaris</name>
    <dbReference type="NCBI Taxonomy" id="1332264"/>
    <lineage>
        <taxon>Bacteria</taxon>
        <taxon>Bacillati</taxon>
        <taxon>Actinomycetota</taxon>
        <taxon>Actinomycetes</taxon>
        <taxon>Propionibacteriales</taxon>
        <taxon>Propionibacteriaceae</taxon>
        <taxon>Tessaracoccus</taxon>
    </lineage>
</organism>
<dbReference type="Gene3D" id="3.20.80.10">
    <property type="entry name" value="Regulatory factor, effector binding domain"/>
    <property type="match status" value="1"/>
</dbReference>
<dbReference type="Proteomes" id="UP000188145">
    <property type="component" value="Chromosome"/>
</dbReference>
<keyword evidence="3" id="KW-1185">Reference proteome</keyword>
<dbReference type="AlphaFoldDB" id="A0A1Q2CTM9"/>
<evidence type="ECO:0000313" key="3">
    <source>
        <dbReference type="Proteomes" id="UP000188145"/>
    </source>
</evidence>